<dbReference type="Pfam" id="PF00795">
    <property type="entry name" value="CN_hydrolase"/>
    <property type="match status" value="1"/>
</dbReference>
<dbReference type="GO" id="GO:0016787">
    <property type="term" value="F:hydrolase activity"/>
    <property type="evidence" value="ECO:0007669"/>
    <property type="project" value="UniProtKB-KW"/>
</dbReference>
<keyword evidence="1 3" id="KW-0378">Hydrolase</keyword>
<dbReference type="CDD" id="cd07197">
    <property type="entry name" value="nitrilase"/>
    <property type="match status" value="1"/>
</dbReference>
<sequence length="350" mass="39045">MLTYRLAGVSLSIAITAGVITGWGAADEVQAQETHARPAKQVPELKRRQDTVKVAVAQMMIDQAKLNDENDPVDELIPWMDRAEKAHADLLVFPEYLLGAYHIDDPMIKKLRDQVRKRNLNVIVGGWEYLPGQIIKHPPKPKTYANTVLVIDRGGNVAGKHRKMHPALGANSPYCWPPEPGERGEHTMVLGNENGVIDLDFGRIGLLTCYDGYFFESFQMPSLRGAEVLVWVNARGGMVEPHVIQAASFITCTHVVASNQSVGCGSAICSYPGWRLDHAAPAPGEEAFLVGDLDLKEIRIQRRNNRMLHQRRPEVYQTIAEKWQPWTAYPDIEPFRYSAESTAAESAIDQ</sequence>
<dbReference type="PROSITE" id="PS50263">
    <property type="entry name" value="CN_HYDROLASE"/>
    <property type="match status" value="1"/>
</dbReference>
<evidence type="ECO:0000256" key="1">
    <source>
        <dbReference type="ARBA" id="ARBA00022801"/>
    </source>
</evidence>
<dbReference type="InterPro" id="IPR036526">
    <property type="entry name" value="C-N_Hydrolase_sf"/>
</dbReference>
<dbReference type="SUPFAM" id="SSF56317">
    <property type="entry name" value="Carbon-nitrogen hydrolase"/>
    <property type="match status" value="1"/>
</dbReference>
<protein>
    <submittedName>
        <fullName evidence="3">Carbon-nitrogen hydrolase family protein</fullName>
    </submittedName>
</protein>
<dbReference type="Gene3D" id="3.60.110.10">
    <property type="entry name" value="Carbon-nitrogen hydrolase"/>
    <property type="match status" value="1"/>
</dbReference>
<evidence type="ECO:0000313" key="4">
    <source>
        <dbReference type="Proteomes" id="UP001239462"/>
    </source>
</evidence>
<name>A0ABT7PRS8_9BACT</name>
<accession>A0ABT7PRS8</accession>
<feature type="domain" description="CN hydrolase" evidence="2">
    <location>
        <begin position="52"/>
        <end position="295"/>
    </location>
</feature>
<dbReference type="RefSeq" id="WP_289167272.1">
    <property type="nucleotide sequence ID" value="NZ_JASZZN010000033.1"/>
</dbReference>
<dbReference type="PANTHER" id="PTHR43674:SF16">
    <property type="entry name" value="CARBON-NITROGEN FAMILY, PUTATIVE (AFU_ORTHOLOGUE AFUA_5G02350)-RELATED"/>
    <property type="match status" value="1"/>
</dbReference>
<dbReference type="EMBL" id="JASZZN010000033">
    <property type="protein sequence ID" value="MDM4019198.1"/>
    <property type="molecule type" value="Genomic_DNA"/>
</dbReference>
<dbReference type="InterPro" id="IPR050345">
    <property type="entry name" value="Aliph_Amidase/BUP"/>
</dbReference>
<gene>
    <name evidence="3" type="ORF">QTN89_27330</name>
</gene>
<dbReference type="InterPro" id="IPR003010">
    <property type="entry name" value="C-N_Hydrolase"/>
</dbReference>
<dbReference type="PANTHER" id="PTHR43674">
    <property type="entry name" value="NITRILASE C965.09-RELATED"/>
    <property type="match status" value="1"/>
</dbReference>
<keyword evidence="4" id="KW-1185">Reference proteome</keyword>
<dbReference type="Proteomes" id="UP001239462">
    <property type="component" value="Unassembled WGS sequence"/>
</dbReference>
<evidence type="ECO:0000259" key="2">
    <source>
        <dbReference type="PROSITE" id="PS50263"/>
    </source>
</evidence>
<evidence type="ECO:0000313" key="3">
    <source>
        <dbReference type="EMBL" id="MDM4019198.1"/>
    </source>
</evidence>
<proteinExistence type="predicted"/>
<reference evidence="3 4" key="1">
    <citation type="submission" date="2023-06" db="EMBL/GenBank/DDBJ databases">
        <title>Roseiconus lacunae JC819 isolated from Gulf of Mannar region, Tamil Nadu.</title>
        <authorList>
            <person name="Pk S."/>
            <person name="Ch S."/>
            <person name="Ch V.R."/>
        </authorList>
    </citation>
    <scope>NUCLEOTIDE SEQUENCE [LARGE SCALE GENOMIC DNA]</scope>
    <source>
        <strain evidence="3 4">JC819</strain>
    </source>
</reference>
<comment type="caution">
    <text evidence="3">The sequence shown here is derived from an EMBL/GenBank/DDBJ whole genome shotgun (WGS) entry which is preliminary data.</text>
</comment>
<organism evidence="3 4">
    <name type="scientific">Roseiconus lacunae</name>
    <dbReference type="NCBI Taxonomy" id="2605694"/>
    <lineage>
        <taxon>Bacteria</taxon>
        <taxon>Pseudomonadati</taxon>
        <taxon>Planctomycetota</taxon>
        <taxon>Planctomycetia</taxon>
        <taxon>Pirellulales</taxon>
        <taxon>Pirellulaceae</taxon>
        <taxon>Roseiconus</taxon>
    </lineage>
</organism>